<dbReference type="SUPFAM" id="SSF111384">
    <property type="entry name" value="OmpH-like"/>
    <property type="match status" value="1"/>
</dbReference>
<comment type="similarity">
    <text evidence="2">Belongs to the skp family.</text>
</comment>
<dbReference type="SMART" id="SM00935">
    <property type="entry name" value="OmpH"/>
    <property type="match status" value="1"/>
</dbReference>
<proteinExistence type="inferred from homology"/>
<dbReference type="GO" id="GO:0051082">
    <property type="term" value="F:unfolded protein binding"/>
    <property type="evidence" value="ECO:0007669"/>
    <property type="project" value="InterPro"/>
</dbReference>
<dbReference type="Pfam" id="PF03938">
    <property type="entry name" value="OmpH"/>
    <property type="match status" value="1"/>
</dbReference>
<feature type="region of interest" description="Disordered" evidence="3">
    <location>
        <begin position="81"/>
        <end position="104"/>
    </location>
</feature>
<dbReference type="AlphaFoldDB" id="A0A317RB76"/>
<evidence type="ECO:0000256" key="2">
    <source>
        <dbReference type="PIRNR" id="PIRNR002094"/>
    </source>
</evidence>
<dbReference type="InterPro" id="IPR024930">
    <property type="entry name" value="Skp_dom_sf"/>
</dbReference>
<sequence length="178" mass="20109">MKSLVRHFPLAVLAAALATVAVPAQAQAEEFKAGFVNTDRVFREANSAKAAQAKLEQEFSRREKELVDQGNALKAATEKFEREAPTMAESQRIQRQRQLVEQDRDFQRKRREFQEDLSARKNEELAQVLERANRVVKQVAEAEKYDVILQEAVYVNPKHDITDKVIKAMNASAGNGGK</sequence>
<comment type="caution">
    <text evidence="5">The sequence shown here is derived from an EMBL/GenBank/DDBJ whole genome shotgun (WGS) entry which is preliminary data.</text>
</comment>
<dbReference type="EMBL" id="QGUB01000004">
    <property type="protein sequence ID" value="PWW46466.1"/>
    <property type="molecule type" value="Genomic_DNA"/>
</dbReference>
<dbReference type="GO" id="GO:0050821">
    <property type="term" value="P:protein stabilization"/>
    <property type="evidence" value="ECO:0007669"/>
    <property type="project" value="TreeGrafter"/>
</dbReference>
<keyword evidence="6" id="KW-1185">Reference proteome</keyword>
<dbReference type="OrthoDB" id="5294628at2"/>
<protein>
    <submittedName>
        <fullName evidence="5">Periplasmic chaperone for outer membrane proteins Skp</fullName>
    </submittedName>
</protein>
<name>A0A317RB76_9BURK</name>
<evidence type="ECO:0000313" key="6">
    <source>
        <dbReference type="Proteomes" id="UP000246483"/>
    </source>
</evidence>
<organism evidence="5 6">
    <name type="scientific">Melaminivora alkalimesophila</name>
    <dbReference type="NCBI Taxonomy" id="1165852"/>
    <lineage>
        <taxon>Bacteria</taxon>
        <taxon>Pseudomonadati</taxon>
        <taxon>Pseudomonadota</taxon>
        <taxon>Betaproteobacteria</taxon>
        <taxon>Burkholderiales</taxon>
        <taxon>Comamonadaceae</taxon>
        <taxon>Melaminivora</taxon>
    </lineage>
</organism>
<dbReference type="GO" id="GO:0005829">
    <property type="term" value="C:cytosol"/>
    <property type="evidence" value="ECO:0007669"/>
    <property type="project" value="TreeGrafter"/>
</dbReference>
<reference evidence="5 6" key="1">
    <citation type="submission" date="2018-05" db="EMBL/GenBank/DDBJ databases">
        <title>Genomic Encyclopedia of Type Strains, Phase IV (KMG-IV): sequencing the most valuable type-strain genomes for metagenomic binning, comparative biology and taxonomic classification.</title>
        <authorList>
            <person name="Goeker M."/>
        </authorList>
    </citation>
    <scope>NUCLEOTIDE SEQUENCE [LARGE SCALE GENOMIC DNA]</scope>
    <source>
        <strain evidence="5 6">DSM 26006</strain>
    </source>
</reference>
<gene>
    <name evidence="5" type="ORF">DFR36_104253</name>
</gene>
<feature type="compositionally biased region" description="Polar residues" evidence="3">
    <location>
        <begin position="88"/>
        <end position="97"/>
    </location>
</feature>
<dbReference type="Gene3D" id="3.30.910.20">
    <property type="entry name" value="Skp domain"/>
    <property type="match status" value="1"/>
</dbReference>
<dbReference type="PANTHER" id="PTHR35089">
    <property type="entry name" value="CHAPERONE PROTEIN SKP"/>
    <property type="match status" value="1"/>
</dbReference>
<evidence type="ECO:0000256" key="1">
    <source>
        <dbReference type="ARBA" id="ARBA00022729"/>
    </source>
</evidence>
<evidence type="ECO:0000256" key="3">
    <source>
        <dbReference type="SAM" id="MobiDB-lite"/>
    </source>
</evidence>
<evidence type="ECO:0000313" key="5">
    <source>
        <dbReference type="EMBL" id="PWW46466.1"/>
    </source>
</evidence>
<dbReference type="Proteomes" id="UP000246483">
    <property type="component" value="Unassembled WGS sequence"/>
</dbReference>
<evidence type="ECO:0000256" key="4">
    <source>
        <dbReference type="SAM" id="SignalP"/>
    </source>
</evidence>
<dbReference type="InterPro" id="IPR005632">
    <property type="entry name" value="Chaperone_Skp"/>
</dbReference>
<feature type="chain" id="PRO_5016240677" evidence="4">
    <location>
        <begin position="27"/>
        <end position="178"/>
    </location>
</feature>
<keyword evidence="1 4" id="KW-0732">Signal</keyword>
<accession>A0A317RB76</accession>
<feature type="signal peptide" evidence="4">
    <location>
        <begin position="1"/>
        <end position="26"/>
    </location>
</feature>
<dbReference type="RefSeq" id="WP_040437177.1">
    <property type="nucleotide sequence ID" value="NZ_ALEE01000793.1"/>
</dbReference>
<dbReference type="PANTHER" id="PTHR35089:SF1">
    <property type="entry name" value="CHAPERONE PROTEIN SKP"/>
    <property type="match status" value="1"/>
</dbReference>
<dbReference type="PIRSF" id="PIRSF002094">
    <property type="entry name" value="OMP26_Skp"/>
    <property type="match status" value="1"/>
</dbReference>